<protein>
    <submittedName>
        <fullName evidence="1">Uncharacterized protein</fullName>
    </submittedName>
</protein>
<dbReference type="AlphaFoldDB" id="A0A2K9NV18"/>
<dbReference type="EMBL" id="CP025704">
    <property type="protein sequence ID" value="AUN99359.1"/>
    <property type="molecule type" value="Genomic_DNA"/>
</dbReference>
<name>A0A2K9NV18_BACTC</name>
<evidence type="ECO:0000313" key="1">
    <source>
        <dbReference type="EMBL" id="AUN99359.1"/>
    </source>
</evidence>
<gene>
    <name evidence="1" type="ORF">C0V70_14845</name>
</gene>
<accession>A0A2K9NV18</accession>
<keyword evidence="2" id="KW-1185">Reference proteome</keyword>
<reference evidence="1 2" key="1">
    <citation type="submission" date="2018-01" db="EMBL/GenBank/DDBJ databases">
        <title>Complete genome sequence of Bacteriovorax stolpii DSM12778.</title>
        <authorList>
            <person name="Tang B."/>
            <person name="Chang J."/>
        </authorList>
    </citation>
    <scope>NUCLEOTIDE SEQUENCE [LARGE SCALE GENOMIC DNA]</scope>
    <source>
        <strain evidence="1 2">DSM 12778</strain>
    </source>
</reference>
<dbReference type="KEGG" id="bsto:C0V70_14845"/>
<proteinExistence type="predicted"/>
<evidence type="ECO:0000313" key="2">
    <source>
        <dbReference type="Proteomes" id="UP000235584"/>
    </source>
</evidence>
<dbReference type="Proteomes" id="UP000235584">
    <property type="component" value="Chromosome"/>
</dbReference>
<organism evidence="1 2">
    <name type="scientific">Bacteriovorax stolpii</name>
    <name type="common">Bdellovibrio stolpii</name>
    <dbReference type="NCBI Taxonomy" id="960"/>
    <lineage>
        <taxon>Bacteria</taxon>
        <taxon>Pseudomonadati</taxon>
        <taxon>Bdellovibrionota</taxon>
        <taxon>Bacteriovoracia</taxon>
        <taxon>Bacteriovoracales</taxon>
        <taxon>Bacteriovoracaceae</taxon>
        <taxon>Bacteriovorax</taxon>
    </lineage>
</organism>
<sequence length="122" mass="14040">MHFLIITLTLFLSFSAWAKNKSTIIKEPSQILPLNEEADRALRSSPLASDVVEDDANQKEFHRKAFNATKKIASIISIPEGEHMHFVYDCLFMQEEGLYLKYSHLPKDKVVLARKMIVESFK</sequence>
<dbReference type="RefSeq" id="WP_102244650.1">
    <property type="nucleotide sequence ID" value="NZ_CP025704.1"/>
</dbReference>